<accession>A0A839EVC8</accession>
<keyword evidence="1" id="KW-0805">Transcription regulation</keyword>
<evidence type="ECO:0000256" key="3">
    <source>
        <dbReference type="ARBA" id="ARBA00023163"/>
    </source>
</evidence>
<keyword evidence="2 6" id="KW-0238">DNA-binding</keyword>
<gene>
    <name evidence="6" type="ORF">FHW16_005205</name>
</gene>
<dbReference type="InterPro" id="IPR018062">
    <property type="entry name" value="HTH_AraC-typ_CS"/>
</dbReference>
<dbReference type="GO" id="GO:0043565">
    <property type="term" value="F:sequence-specific DNA binding"/>
    <property type="evidence" value="ECO:0007669"/>
    <property type="project" value="InterPro"/>
</dbReference>
<evidence type="ECO:0000256" key="4">
    <source>
        <dbReference type="SAM" id="MobiDB-lite"/>
    </source>
</evidence>
<dbReference type="PROSITE" id="PS01124">
    <property type="entry name" value="HTH_ARAC_FAMILY_2"/>
    <property type="match status" value="1"/>
</dbReference>
<organism evidence="6 7">
    <name type="scientific">Phyllobacterium myrsinacearum</name>
    <dbReference type="NCBI Taxonomy" id="28101"/>
    <lineage>
        <taxon>Bacteria</taxon>
        <taxon>Pseudomonadati</taxon>
        <taxon>Pseudomonadota</taxon>
        <taxon>Alphaproteobacteria</taxon>
        <taxon>Hyphomicrobiales</taxon>
        <taxon>Phyllobacteriaceae</taxon>
        <taxon>Phyllobacterium</taxon>
    </lineage>
</organism>
<dbReference type="PANTHER" id="PTHR46796:SF6">
    <property type="entry name" value="ARAC SUBFAMILY"/>
    <property type="match status" value="1"/>
</dbReference>
<protein>
    <submittedName>
        <fullName evidence="6">AraC-like DNA-binding protein</fullName>
    </submittedName>
</protein>
<evidence type="ECO:0000313" key="7">
    <source>
        <dbReference type="Proteomes" id="UP000549052"/>
    </source>
</evidence>
<proteinExistence type="predicted"/>
<feature type="region of interest" description="Disordered" evidence="4">
    <location>
        <begin position="1"/>
        <end position="53"/>
    </location>
</feature>
<dbReference type="SMART" id="SM00342">
    <property type="entry name" value="HTH_ARAC"/>
    <property type="match status" value="1"/>
</dbReference>
<dbReference type="Proteomes" id="UP000549052">
    <property type="component" value="Unassembled WGS sequence"/>
</dbReference>
<dbReference type="AlphaFoldDB" id="A0A839EVC8"/>
<dbReference type="EMBL" id="JACGXN010000014">
    <property type="protein sequence ID" value="MBA8881464.1"/>
    <property type="molecule type" value="Genomic_DNA"/>
</dbReference>
<dbReference type="InterPro" id="IPR018060">
    <property type="entry name" value="HTH_AraC"/>
</dbReference>
<dbReference type="InterPro" id="IPR050204">
    <property type="entry name" value="AraC_XylS_family_regulators"/>
</dbReference>
<reference evidence="6 7" key="1">
    <citation type="submission" date="2020-07" db="EMBL/GenBank/DDBJ databases">
        <title>Genomic Encyclopedia of Type Strains, Phase IV (KMG-V): Genome sequencing to study the core and pangenomes of soil and plant-associated prokaryotes.</title>
        <authorList>
            <person name="Whitman W."/>
        </authorList>
    </citation>
    <scope>NUCLEOTIDE SEQUENCE [LARGE SCALE GENOMIC DNA]</scope>
    <source>
        <strain evidence="6 7">AN3</strain>
    </source>
</reference>
<dbReference type="PROSITE" id="PS00041">
    <property type="entry name" value="HTH_ARAC_FAMILY_1"/>
    <property type="match status" value="1"/>
</dbReference>
<dbReference type="Gene3D" id="1.10.10.60">
    <property type="entry name" value="Homeodomain-like"/>
    <property type="match status" value="1"/>
</dbReference>
<keyword evidence="3" id="KW-0804">Transcription</keyword>
<evidence type="ECO:0000256" key="1">
    <source>
        <dbReference type="ARBA" id="ARBA00023015"/>
    </source>
</evidence>
<dbReference type="SUPFAM" id="SSF46689">
    <property type="entry name" value="Homeodomain-like"/>
    <property type="match status" value="1"/>
</dbReference>
<dbReference type="GO" id="GO:0003700">
    <property type="term" value="F:DNA-binding transcription factor activity"/>
    <property type="evidence" value="ECO:0007669"/>
    <property type="project" value="InterPro"/>
</dbReference>
<dbReference type="InterPro" id="IPR020449">
    <property type="entry name" value="Tscrpt_reg_AraC-type_HTH"/>
</dbReference>
<evidence type="ECO:0000313" key="6">
    <source>
        <dbReference type="EMBL" id="MBA8881464.1"/>
    </source>
</evidence>
<keyword evidence="7" id="KW-1185">Reference proteome</keyword>
<dbReference type="Pfam" id="PF12833">
    <property type="entry name" value="HTH_18"/>
    <property type="match status" value="1"/>
</dbReference>
<dbReference type="InterPro" id="IPR009057">
    <property type="entry name" value="Homeodomain-like_sf"/>
</dbReference>
<dbReference type="PRINTS" id="PR00032">
    <property type="entry name" value="HTHARAC"/>
</dbReference>
<evidence type="ECO:0000256" key="2">
    <source>
        <dbReference type="ARBA" id="ARBA00023125"/>
    </source>
</evidence>
<dbReference type="PANTHER" id="PTHR46796">
    <property type="entry name" value="HTH-TYPE TRANSCRIPTIONAL ACTIVATOR RHAS-RELATED"/>
    <property type="match status" value="1"/>
</dbReference>
<name>A0A839EVC8_9HYPH</name>
<feature type="domain" description="HTH araC/xylS-type" evidence="5">
    <location>
        <begin position="265"/>
        <end position="364"/>
    </location>
</feature>
<sequence>MSNSSRKGHSPPTLVEKSHDLQINSCPPMQIERRRWPRQPINDLEPSPPLPPALEPLQFSTRDLSPRDQFAAWQAYLAPLIDIALPDAFSSDAGFPADHTAWNLGNMLVVQQSSPSHSYTRSPLKLRSNLIDHWHLVLLRSGQTWTEVDGHVFEGMPGRLELRSLGHPFRGRTTDTRSTSFYLPRELFSETAVAKEIKNGTILSGNYTNLLIEYIDSIDAKLSSLTAADLPQVVQTTRDMIVTCLSSMAQYADVAEPQGTLALMERVRRFVQRNLSSPNLTPDTLCRELGISRTRLYQLLEPSGGVLHYIQKRRLLSAHVALSNTGNRQHIVEIAAVVGYTSAAHFSRAFSKEFGYSPRAARNVTVPPYLAHNAPRTEISHGNHSFGEWLASLGQ</sequence>
<evidence type="ECO:0000259" key="5">
    <source>
        <dbReference type="PROSITE" id="PS01124"/>
    </source>
</evidence>
<comment type="caution">
    <text evidence="6">The sequence shown here is derived from an EMBL/GenBank/DDBJ whole genome shotgun (WGS) entry which is preliminary data.</text>
</comment>